<organism evidence="1 2">
    <name type="scientific">Sciurus carolinensis</name>
    <name type="common">Eastern gray squirrel</name>
    <dbReference type="NCBI Taxonomy" id="30640"/>
    <lineage>
        <taxon>Eukaryota</taxon>
        <taxon>Metazoa</taxon>
        <taxon>Chordata</taxon>
        <taxon>Craniata</taxon>
        <taxon>Vertebrata</taxon>
        <taxon>Euteleostomi</taxon>
        <taxon>Mammalia</taxon>
        <taxon>Eutheria</taxon>
        <taxon>Euarchontoglires</taxon>
        <taxon>Glires</taxon>
        <taxon>Rodentia</taxon>
        <taxon>Sciuromorpha</taxon>
        <taxon>Sciuridae</taxon>
        <taxon>Sciurinae</taxon>
        <taxon>Sciurini</taxon>
        <taxon>Sciurus</taxon>
    </lineage>
</organism>
<protein>
    <submittedName>
        <fullName evidence="1">Growth arrest-specific protein 7</fullName>
    </submittedName>
</protein>
<comment type="caution">
    <text evidence="1">The sequence shown here is derived from an EMBL/GenBank/DDBJ whole genome shotgun (WGS) entry which is preliminary data.</text>
</comment>
<dbReference type="GO" id="GO:0005886">
    <property type="term" value="C:plasma membrane"/>
    <property type="evidence" value="ECO:0007669"/>
    <property type="project" value="TreeGrafter"/>
</dbReference>
<dbReference type="Proteomes" id="UP001166674">
    <property type="component" value="Unassembled WGS sequence"/>
</dbReference>
<accession>A0AA41TC54</accession>
<dbReference type="PANTHER" id="PTHR23065:SF57">
    <property type="entry name" value="GROWTH ARREST-SPECIFIC PROTEIN 7"/>
    <property type="match status" value="1"/>
</dbReference>
<dbReference type="GO" id="GO:0030136">
    <property type="term" value="C:clathrin-coated vesicle"/>
    <property type="evidence" value="ECO:0007669"/>
    <property type="project" value="TreeGrafter"/>
</dbReference>
<name>A0AA41TC54_SCICA</name>
<dbReference type="GO" id="GO:0005905">
    <property type="term" value="C:clathrin-coated pit"/>
    <property type="evidence" value="ECO:0007669"/>
    <property type="project" value="TreeGrafter"/>
</dbReference>
<keyword evidence="2" id="KW-1185">Reference proteome</keyword>
<dbReference type="GO" id="GO:0048812">
    <property type="term" value="P:neuron projection morphogenesis"/>
    <property type="evidence" value="ECO:0007669"/>
    <property type="project" value="TreeGrafter"/>
</dbReference>
<proteinExistence type="predicted"/>
<reference evidence="1" key="1">
    <citation type="submission" date="2020-03" db="EMBL/GenBank/DDBJ databases">
        <title>Studies in the Genomics of Life Span.</title>
        <authorList>
            <person name="Glass D."/>
        </authorList>
    </citation>
    <scope>NUCLEOTIDE SEQUENCE</scope>
    <source>
        <strain evidence="1">SUZIE</strain>
        <tissue evidence="1">Muscle</tissue>
    </source>
</reference>
<dbReference type="PANTHER" id="PTHR23065">
    <property type="entry name" value="PROLINE-SERINE-THREONINE PHOSPHATASE INTERACTING PROTEIN 1"/>
    <property type="match status" value="1"/>
</dbReference>
<evidence type="ECO:0000313" key="1">
    <source>
        <dbReference type="EMBL" id="MBZ3891660.1"/>
    </source>
</evidence>
<sequence>MPEQQLLKPMEWSYCDYFWVIRKTPKTMAPCQAQPKWCEVMMTTTLELEQLEVERVEMIQQHLCQYTQLRQEMDMFNQSTVETVDQLL</sequence>
<dbReference type="GO" id="GO:0072583">
    <property type="term" value="P:clathrin-dependent endocytosis"/>
    <property type="evidence" value="ECO:0007669"/>
    <property type="project" value="TreeGrafter"/>
</dbReference>
<dbReference type="AlphaFoldDB" id="A0AA41TC54"/>
<evidence type="ECO:0000313" key="2">
    <source>
        <dbReference type="Proteomes" id="UP001166674"/>
    </source>
</evidence>
<gene>
    <name evidence="1" type="ORF">SUZIE_214070</name>
</gene>
<dbReference type="GO" id="GO:0048268">
    <property type="term" value="P:clathrin coat assembly"/>
    <property type="evidence" value="ECO:0007669"/>
    <property type="project" value="TreeGrafter"/>
</dbReference>
<dbReference type="EMBL" id="JAATJV010451961">
    <property type="protein sequence ID" value="MBZ3891660.1"/>
    <property type="molecule type" value="Genomic_DNA"/>
</dbReference>